<dbReference type="EMBL" id="LAVV01005378">
    <property type="protein sequence ID" value="KNZ60905.1"/>
    <property type="molecule type" value="Genomic_DNA"/>
</dbReference>
<protein>
    <submittedName>
        <fullName evidence="2">Uncharacterized protein</fullName>
    </submittedName>
</protein>
<keyword evidence="3" id="KW-1185">Reference proteome</keyword>
<accession>A0A0L6VLC2</accession>
<gene>
    <name evidence="2" type="ORF">VP01_14842g1</name>
</gene>
<feature type="compositionally biased region" description="Basic and acidic residues" evidence="1">
    <location>
        <begin position="54"/>
        <end position="66"/>
    </location>
</feature>
<comment type="caution">
    <text evidence="2">The sequence shown here is derived from an EMBL/GenBank/DDBJ whole genome shotgun (WGS) entry which is preliminary data.</text>
</comment>
<evidence type="ECO:0000256" key="1">
    <source>
        <dbReference type="SAM" id="MobiDB-lite"/>
    </source>
</evidence>
<evidence type="ECO:0000313" key="3">
    <source>
        <dbReference type="Proteomes" id="UP000037035"/>
    </source>
</evidence>
<feature type="region of interest" description="Disordered" evidence="1">
    <location>
        <begin position="51"/>
        <end position="91"/>
    </location>
</feature>
<name>A0A0L6VLC2_9BASI</name>
<sequence>MCVANLAGPSQPKPDATLASGVVVGAEWCPPVVVAEIWTVKSDERVMFGSSDRMNVDFPKKSKGKETAGPSASAPGKKRLGGDSQIALSIK</sequence>
<feature type="non-terminal residue" evidence="2">
    <location>
        <position position="91"/>
    </location>
</feature>
<dbReference type="AlphaFoldDB" id="A0A0L6VLC2"/>
<dbReference type="Proteomes" id="UP000037035">
    <property type="component" value="Unassembled WGS sequence"/>
</dbReference>
<evidence type="ECO:0000313" key="2">
    <source>
        <dbReference type="EMBL" id="KNZ60905.1"/>
    </source>
</evidence>
<organism evidence="2 3">
    <name type="scientific">Puccinia sorghi</name>
    <dbReference type="NCBI Taxonomy" id="27349"/>
    <lineage>
        <taxon>Eukaryota</taxon>
        <taxon>Fungi</taxon>
        <taxon>Dikarya</taxon>
        <taxon>Basidiomycota</taxon>
        <taxon>Pucciniomycotina</taxon>
        <taxon>Pucciniomycetes</taxon>
        <taxon>Pucciniales</taxon>
        <taxon>Pucciniaceae</taxon>
        <taxon>Puccinia</taxon>
    </lineage>
</organism>
<reference evidence="2 3" key="1">
    <citation type="submission" date="2015-08" db="EMBL/GenBank/DDBJ databases">
        <title>Next Generation Sequencing and Analysis of the Genome of Puccinia sorghi L Schw, the Causal Agent of Maize Common Rust.</title>
        <authorList>
            <person name="Rochi L."/>
            <person name="Burguener G."/>
            <person name="Darino M."/>
            <person name="Turjanski A."/>
            <person name="Kreff E."/>
            <person name="Dieguez M.J."/>
            <person name="Sacco F."/>
        </authorList>
    </citation>
    <scope>NUCLEOTIDE SEQUENCE [LARGE SCALE GENOMIC DNA]</scope>
    <source>
        <strain evidence="2 3">RO10H11247</strain>
    </source>
</reference>
<dbReference type="VEuPathDB" id="FungiDB:VP01_14842g1"/>
<proteinExistence type="predicted"/>